<accession>A0A7C8ICY9</accession>
<sequence length="197" mass="22542">MSTTDCRSRWLHPDEGATISQPMARRRSVQQRSYLAVAISQSSSQSSFSLNITALPNNDQNICSHNGRNLLRKVQLHRQQPPFSLRILYHTRRSGRYSCCCCVSYTLHFCHRGRQRSPILGEMSSTVLGIYDLALSWFEYLIVNFCSWLARVHSVRNVWRTGLPVLTFFILAYNLMRLGISDPESFVAAWICPGVLV</sequence>
<comment type="caution">
    <text evidence="2">The sequence shown here is derived from an EMBL/GenBank/DDBJ whole genome shotgun (WGS) entry which is preliminary data.</text>
</comment>
<dbReference type="EMBL" id="JAADJZ010000006">
    <property type="protein sequence ID" value="KAF2873972.1"/>
    <property type="molecule type" value="Genomic_DNA"/>
</dbReference>
<proteinExistence type="predicted"/>
<keyword evidence="3" id="KW-1185">Reference proteome</keyword>
<keyword evidence="1" id="KW-1133">Transmembrane helix</keyword>
<gene>
    <name evidence="2" type="ORF">BDV95DRAFT_318047</name>
</gene>
<feature type="transmembrane region" description="Helical" evidence="1">
    <location>
        <begin position="158"/>
        <end position="176"/>
    </location>
</feature>
<keyword evidence="1" id="KW-0472">Membrane</keyword>
<dbReference type="Proteomes" id="UP000481861">
    <property type="component" value="Unassembled WGS sequence"/>
</dbReference>
<keyword evidence="1" id="KW-0812">Transmembrane</keyword>
<dbReference type="AlphaFoldDB" id="A0A7C8ICY9"/>
<evidence type="ECO:0000313" key="3">
    <source>
        <dbReference type="Proteomes" id="UP000481861"/>
    </source>
</evidence>
<reference evidence="2 3" key="1">
    <citation type="submission" date="2020-01" db="EMBL/GenBank/DDBJ databases">
        <authorList>
            <consortium name="DOE Joint Genome Institute"/>
            <person name="Haridas S."/>
            <person name="Albert R."/>
            <person name="Binder M."/>
            <person name="Bloem J."/>
            <person name="Labutti K."/>
            <person name="Salamov A."/>
            <person name="Andreopoulos B."/>
            <person name="Baker S.E."/>
            <person name="Barry K."/>
            <person name="Bills G."/>
            <person name="Bluhm B.H."/>
            <person name="Cannon C."/>
            <person name="Castanera R."/>
            <person name="Culley D.E."/>
            <person name="Daum C."/>
            <person name="Ezra D."/>
            <person name="Gonzalez J.B."/>
            <person name="Henrissat B."/>
            <person name="Kuo A."/>
            <person name="Liang C."/>
            <person name="Lipzen A."/>
            <person name="Lutzoni F."/>
            <person name="Magnuson J."/>
            <person name="Mondo S."/>
            <person name="Nolan M."/>
            <person name="Ohm R."/>
            <person name="Pangilinan J."/>
            <person name="Park H.-J.H."/>
            <person name="Ramirez L."/>
            <person name="Alfaro M."/>
            <person name="Sun H."/>
            <person name="Tritt A."/>
            <person name="Yoshinaga Y."/>
            <person name="Zwiers L.-H.L."/>
            <person name="Turgeon B.G."/>
            <person name="Goodwin S.B."/>
            <person name="Spatafora J.W."/>
            <person name="Crous P.W."/>
            <person name="Grigoriev I.V."/>
        </authorList>
    </citation>
    <scope>NUCLEOTIDE SEQUENCE [LARGE SCALE GENOMIC DNA]</scope>
    <source>
        <strain evidence="2 3">CBS 611.86</strain>
    </source>
</reference>
<evidence type="ECO:0000256" key="1">
    <source>
        <dbReference type="SAM" id="Phobius"/>
    </source>
</evidence>
<organism evidence="2 3">
    <name type="scientific">Massariosphaeria phaeospora</name>
    <dbReference type="NCBI Taxonomy" id="100035"/>
    <lineage>
        <taxon>Eukaryota</taxon>
        <taxon>Fungi</taxon>
        <taxon>Dikarya</taxon>
        <taxon>Ascomycota</taxon>
        <taxon>Pezizomycotina</taxon>
        <taxon>Dothideomycetes</taxon>
        <taxon>Pleosporomycetidae</taxon>
        <taxon>Pleosporales</taxon>
        <taxon>Pleosporales incertae sedis</taxon>
        <taxon>Massariosphaeria</taxon>
    </lineage>
</organism>
<name>A0A7C8ICY9_9PLEO</name>
<protein>
    <submittedName>
        <fullName evidence="2">Uncharacterized protein</fullName>
    </submittedName>
</protein>
<evidence type="ECO:0000313" key="2">
    <source>
        <dbReference type="EMBL" id="KAF2873972.1"/>
    </source>
</evidence>